<protein>
    <recommendedName>
        <fullName evidence="4">FAD-binding domain-containing protein</fullName>
    </recommendedName>
</protein>
<keyword evidence="3" id="KW-0274">FAD</keyword>
<dbReference type="SUPFAM" id="SSF51905">
    <property type="entry name" value="FAD/NAD(P)-binding domain"/>
    <property type="match status" value="1"/>
</dbReference>
<evidence type="ECO:0000313" key="6">
    <source>
        <dbReference type="Proteomes" id="UP000193487"/>
    </source>
</evidence>
<dbReference type="Gene3D" id="3.50.50.60">
    <property type="entry name" value="FAD/NAD(P)-binding domain"/>
    <property type="match status" value="1"/>
</dbReference>
<organism evidence="5 6">
    <name type="scientific">Mycobacterium kyorinense</name>
    <dbReference type="NCBI Taxonomy" id="487514"/>
    <lineage>
        <taxon>Bacteria</taxon>
        <taxon>Bacillati</taxon>
        <taxon>Actinomycetota</taxon>
        <taxon>Actinomycetes</taxon>
        <taxon>Mycobacteriales</taxon>
        <taxon>Mycobacteriaceae</taxon>
        <taxon>Mycobacterium</taxon>
    </lineage>
</organism>
<dbReference type="GO" id="GO:0071949">
    <property type="term" value="F:FAD binding"/>
    <property type="evidence" value="ECO:0007669"/>
    <property type="project" value="InterPro"/>
</dbReference>
<proteinExistence type="predicted"/>
<keyword evidence="6" id="KW-1185">Reference proteome</keyword>
<dbReference type="PANTHER" id="PTHR43004">
    <property type="entry name" value="TRK SYSTEM POTASSIUM UPTAKE PROTEIN"/>
    <property type="match status" value="1"/>
</dbReference>
<dbReference type="PRINTS" id="PR00420">
    <property type="entry name" value="RNGMNOXGNASE"/>
</dbReference>
<dbReference type="AlphaFoldDB" id="A0A1X1XSZ2"/>
<evidence type="ECO:0000256" key="1">
    <source>
        <dbReference type="ARBA" id="ARBA00001974"/>
    </source>
</evidence>
<dbReference type="GO" id="GO:0016709">
    <property type="term" value="F:oxidoreductase activity, acting on paired donors, with incorporation or reduction of molecular oxygen, NAD(P)H as one donor, and incorporation of one atom of oxygen"/>
    <property type="evidence" value="ECO:0007669"/>
    <property type="project" value="UniProtKB-ARBA"/>
</dbReference>
<evidence type="ECO:0000259" key="4">
    <source>
        <dbReference type="Pfam" id="PF01494"/>
    </source>
</evidence>
<dbReference type="Proteomes" id="UP000193487">
    <property type="component" value="Unassembled WGS sequence"/>
</dbReference>
<evidence type="ECO:0000256" key="3">
    <source>
        <dbReference type="ARBA" id="ARBA00022827"/>
    </source>
</evidence>
<dbReference type="PANTHER" id="PTHR43004:SF19">
    <property type="entry name" value="BINDING MONOOXYGENASE, PUTATIVE (JCVI)-RELATED"/>
    <property type="match status" value="1"/>
</dbReference>
<dbReference type="Pfam" id="PF01494">
    <property type="entry name" value="FAD_binding_3"/>
    <property type="match status" value="1"/>
</dbReference>
<dbReference type="OrthoDB" id="8670884at2"/>
<keyword evidence="2" id="KW-0285">Flavoprotein</keyword>
<comment type="cofactor">
    <cofactor evidence="1">
        <name>FAD</name>
        <dbReference type="ChEBI" id="CHEBI:57692"/>
    </cofactor>
</comment>
<gene>
    <name evidence="5" type="ORF">AWC14_07375</name>
</gene>
<accession>A0A1X1XSZ2</accession>
<name>A0A1X1XSZ2_9MYCO</name>
<comment type="caution">
    <text evidence="5">The sequence shown here is derived from an EMBL/GenBank/DDBJ whole genome shotgun (WGS) entry which is preliminary data.</text>
</comment>
<reference evidence="5 6" key="1">
    <citation type="submission" date="2016-01" db="EMBL/GenBank/DDBJ databases">
        <title>The new phylogeny of the genus Mycobacterium.</title>
        <authorList>
            <person name="Tarcisio F."/>
            <person name="Conor M."/>
            <person name="Antonella G."/>
            <person name="Elisabetta G."/>
            <person name="Giulia F.S."/>
            <person name="Sara T."/>
            <person name="Anna F."/>
            <person name="Clotilde B."/>
            <person name="Roberto B."/>
            <person name="Veronica D.S."/>
            <person name="Fabio R."/>
            <person name="Monica P."/>
            <person name="Olivier J."/>
            <person name="Enrico T."/>
            <person name="Nicola S."/>
        </authorList>
    </citation>
    <scope>NUCLEOTIDE SEQUENCE [LARGE SCALE GENOMIC DNA]</scope>
    <source>
        <strain evidence="5 6">DSM 45166</strain>
    </source>
</reference>
<sequence>MWLRALRFRPGLNLGLQGAVNLGWKLAAAINGWAPTELLDTYHSERFPVGERVMMQSMAQTALMSPGPEVTALRELFTELVEKPDVAVHMAHLLAG</sequence>
<dbReference type="InterPro" id="IPR036188">
    <property type="entry name" value="FAD/NAD-bd_sf"/>
</dbReference>
<dbReference type="STRING" id="487514.A5707_18870"/>
<evidence type="ECO:0000256" key="2">
    <source>
        <dbReference type="ARBA" id="ARBA00022630"/>
    </source>
</evidence>
<dbReference type="InterPro" id="IPR002938">
    <property type="entry name" value="FAD-bd"/>
</dbReference>
<evidence type="ECO:0000313" key="5">
    <source>
        <dbReference type="EMBL" id="ORW01982.1"/>
    </source>
</evidence>
<feature type="domain" description="FAD-binding" evidence="4">
    <location>
        <begin position="11"/>
        <end position="57"/>
    </location>
</feature>
<dbReference type="InterPro" id="IPR050641">
    <property type="entry name" value="RIFMO-like"/>
</dbReference>
<dbReference type="EMBL" id="LQPE01000136">
    <property type="protein sequence ID" value="ORW01982.1"/>
    <property type="molecule type" value="Genomic_DNA"/>
</dbReference>